<dbReference type="InParanoid" id="A0A4R5CRE3"/>
<dbReference type="Gene3D" id="3.90.226.10">
    <property type="entry name" value="2-enoyl-CoA Hydratase, Chain A, domain 1"/>
    <property type="match status" value="1"/>
</dbReference>
<dbReference type="OrthoDB" id="2988772at2"/>
<dbReference type="FunCoup" id="A0A4R5CRE3">
    <property type="interactions" value="39"/>
</dbReference>
<dbReference type="EMBL" id="SMKZ01000033">
    <property type="protein sequence ID" value="TDE03112.1"/>
    <property type="molecule type" value="Genomic_DNA"/>
</dbReference>
<gene>
    <name evidence="1" type="ORF">E1269_20875</name>
</gene>
<reference evidence="1 2" key="1">
    <citation type="submission" date="2019-03" db="EMBL/GenBank/DDBJ databases">
        <title>Draft genome sequences of novel Actinobacteria.</title>
        <authorList>
            <person name="Sahin N."/>
            <person name="Ay H."/>
            <person name="Saygin H."/>
        </authorList>
    </citation>
    <scope>NUCLEOTIDE SEQUENCE [LARGE SCALE GENOMIC DNA]</scope>
    <source>
        <strain evidence="1 2">5K138</strain>
    </source>
</reference>
<dbReference type="GO" id="GO:0016853">
    <property type="term" value="F:isomerase activity"/>
    <property type="evidence" value="ECO:0007669"/>
    <property type="project" value="UniProtKB-KW"/>
</dbReference>
<dbReference type="CDD" id="cd06558">
    <property type="entry name" value="crotonase-like"/>
    <property type="match status" value="1"/>
</dbReference>
<dbReference type="GO" id="GO:0006635">
    <property type="term" value="P:fatty acid beta-oxidation"/>
    <property type="evidence" value="ECO:0007669"/>
    <property type="project" value="TreeGrafter"/>
</dbReference>
<organism evidence="1 2">
    <name type="scientific">Jiangella asiatica</name>
    <dbReference type="NCBI Taxonomy" id="2530372"/>
    <lineage>
        <taxon>Bacteria</taxon>
        <taxon>Bacillati</taxon>
        <taxon>Actinomycetota</taxon>
        <taxon>Actinomycetes</taxon>
        <taxon>Jiangellales</taxon>
        <taxon>Jiangellaceae</taxon>
        <taxon>Jiangella</taxon>
    </lineage>
</organism>
<dbReference type="InterPro" id="IPR029045">
    <property type="entry name" value="ClpP/crotonase-like_dom_sf"/>
</dbReference>
<dbReference type="Proteomes" id="UP000294739">
    <property type="component" value="Unassembled WGS sequence"/>
</dbReference>
<dbReference type="NCBIfam" id="NF005073">
    <property type="entry name" value="PRK06495.1"/>
    <property type="match status" value="1"/>
</dbReference>
<keyword evidence="2" id="KW-1185">Reference proteome</keyword>
<evidence type="ECO:0000313" key="2">
    <source>
        <dbReference type="Proteomes" id="UP000294739"/>
    </source>
</evidence>
<evidence type="ECO:0000313" key="1">
    <source>
        <dbReference type="EMBL" id="TDE03112.1"/>
    </source>
</evidence>
<sequence length="263" mass="27608">MQSGSVHVDVDDRFVATVTLARPPVNALNGHLREQLTTAFDSLQERDDVRAVVLAANGPVFCAGADIKEKQAQAAAAGEQRRAERLTRETFFAVLDSAKPVVAAVNGAALGAGAVLTACCDVVVAAETAFFGMPEIDVGQAGGASFLHRMLPPATVRRMVLTGERVPAAEMYRLGAVAQCVPRNELLLAAGQLAAVLAAKSPSAVRAIRTSFTTVDALSLRDGFRLEQTITADVSRGADAAEARRAFVEKRAAVFGPSQPPSR</sequence>
<keyword evidence="1" id="KW-0413">Isomerase</keyword>
<protein>
    <submittedName>
        <fullName evidence="1">Enoyl-CoA hydratase/isomerase family protein</fullName>
    </submittedName>
</protein>
<comment type="caution">
    <text evidence="1">The sequence shown here is derived from an EMBL/GenBank/DDBJ whole genome shotgun (WGS) entry which is preliminary data.</text>
</comment>
<dbReference type="SUPFAM" id="SSF52096">
    <property type="entry name" value="ClpP/crotonase"/>
    <property type="match status" value="1"/>
</dbReference>
<name>A0A4R5CRE3_9ACTN</name>
<dbReference type="PANTHER" id="PTHR11941">
    <property type="entry name" value="ENOYL-COA HYDRATASE-RELATED"/>
    <property type="match status" value="1"/>
</dbReference>
<dbReference type="AlphaFoldDB" id="A0A4R5CRE3"/>
<dbReference type="Pfam" id="PF00378">
    <property type="entry name" value="ECH_1"/>
    <property type="match status" value="1"/>
</dbReference>
<dbReference type="RefSeq" id="WP_131898116.1">
    <property type="nucleotide sequence ID" value="NZ_SMKZ01000033.1"/>
</dbReference>
<dbReference type="PANTHER" id="PTHR11941:SF54">
    <property type="entry name" value="ENOYL-COA HYDRATASE, MITOCHONDRIAL"/>
    <property type="match status" value="1"/>
</dbReference>
<dbReference type="InterPro" id="IPR001753">
    <property type="entry name" value="Enoyl-CoA_hydra/iso"/>
</dbReference>
<accession>A0A4R5CRE3</accession>
<proteinExistence type="predicted"/>